<dbReference type="eggNOG" id="COG2963">
    <property type="taxonomic scope" value="Bacteria"/>
</dbReference>
<evidence type="ECO:0000313" key="2">
    <source>
        <dbReference type="Proteomes" id="UP000013964"/>
    </source>
</evidence>
<dbReference type="PATRIC" id="fig|1276227.3.peg.343"/>
<gene>
    <name evidence="1" type="ORF">SCHRY_v1c03440</name>
</gene>
<reference evidence="1 2" key="1">
    <citation type="journal article" date="2013" name="Genome Biol. Evol.">
        <title>Complete genomes of two dipteran-associated spiroplasmas provided insights into the origin, dynamics, and impacts of viral invasion in spiroplasma.</title>
        <authorList>
            <person name="Ku C."/>
            <person name="Lo W.S."/>
            <person name="Chen L.L."/>
            <person name="Kuo C.H."/>
        </authorList>
    </citation>
    <scope>NUCLEOTIDE SEQUENCE [LARGE SCALE GENOMIC DNA]</scope>
    <source>
        <strain evidence="1 2">DF-1</strain>
    </source>
</reference>
<dbReference type="STRING" id="1276227.SCHRY_v1c03440"/>
<dbReference type="AlphaFoldDB" id="R4UAJ0"/>
<organism evidence="1 2">
    <name type="scientific">Spiroplasma chrysopicola DF-1</name>
    <dbReference type="NCBI Taxonomy" id="1276227"/>
    <lineage>
        <taxon>Bacteria</taxon>
        <taxon>Bacillati</taxon>
        <taxon>Mycoplasmatota</taxon>
        <taxon>Mollicutes</taxon>
        <taxon>Entomoplasmatales</taxon>
        <taxon>Spiroplasmataceae</taxon>
        <taxon>Spiroplasma</taxon>
    </lineage>
</organism>
<dbReference type="HOGENOM" id="CLU_3222249_0_0_14"/>
<dbReference type="EMBL" id="CP005077">
    <property type="protein sequence ID" value="AGM24929.1"/>
    <property type="molecule type" value="Genomic_DNA"/>
</dbReference>
<dbReference type="KEGG" id="scr:SCHRY_v1c03440"/>
<sequence length="44" mass="5377">MKINNLPIGTYENLFYDETGRRKKAWNLKYSDEFIMKCLKEIYV</sequence>
<dbReference type="Proteomes" id="UP000013964">
    <property type="component" value="Chromosome"/>
</dbReference>
<accession>R4UAJ0</accession>
<evidence type="ECO:0000313" key="1">
    <source>
        <dbReference type="EMBL" id="AGM24929.1"/>
    </source>
</evidence>
<protein>
    <submittedName>
        <fullName evidence="1">Uncharacterized protein</fullName>
    </submittedName>
</protein>
<proteinExistence type="predicted"/>
<name>R4UAJ0_9MOLU</name>
<keyword evidence="2" id="KW-1185">Reference proteome</keyword>